<feature type="compositionally biased region" description="Polar residues" evidence="1">
    <location>
        <begin position="1"/>
        <end position="12"/>
    </location>
</feature>
<evidence type="ECO:0000313" key="3">
    <source>
        <dbReference type="Proteomes" id="UP000503162"/>
    </source>
</evidence>
<evidence type="ECO:0000313" key="2">
    <source>
        <dbReference type="EMBL" id="QIM52662.1"/>
    </source>
</evidence>
<dbReference type="KEGG" id="hcz:G9Q37_11120"/>
<organism evidence="2 3">
    <name type="scientific">Hydrogenophaga crocea</name>
    <dbReference type="NCBI Taxonomy" id="2716225"/>
    <lineage>
        <taxon>Bacteria</taxon>
        <taxon>Pseudomonadati</taxon>
        <taxon>Pseudomonadota</taxon>
        <taxon>Betaproteobacteria</taxon>
        <taxon>Burkholderiales</taxon>
        <taxon>Comamonadaceae</taxon>
        <taxon>Hydrogenophaga</taxon>
    </lineage>
</organism>
<sequence>MNRLTPSTSRQASAHPGPDEPLATVHSEPPAAEAAPHALDGLLGFDPGVHILAHLRPTDLTPPLPEEYIRRWARDLRNLALTNQAIAQRVRAVAGDDLKQLCWALRFTRCEDAADAVAWRSVGDASQGEPGADGRLLLQKITSLLDPALATPGVPDAARDARWRLSLLVRPLMRVDHRPVLETIVGALMEHARAQAATPSAQPVDLAPLAHRLIVAAANRHGTVMVPATAAALQPLNAHFASLTPQLQAACLIELAVLNRAHASWLEKRVSELDKLRDGSPDAATRALFDHARDELQDIVGFLQAPNAASNEAVARRLERLPTDDIPWGPADVTVLAALSHLAQPPKGAPCGLPVDLRLDTARAVRRWLRHLCALNKGHAHVHEQFLLSSVQPTVLWHALRGLGPAQMCWLLRRNPGTPAHATLASLVHALSLDASVPLDARIDVLRPWLAAPAPGQRDSLSEPARAALQADLDQLLAERNPGPG</sequence>
<dbReference type="AlphaFoldDB" id="A0A6G8IHI9"/>
<protein>
    <submittedName>
        <fullName evidence="2">Uncharacterized protein</fullName>
    </submittedName>
</protein>
<dbReference type="EMBL" id="CP049989">
    <property type="protein sequence ID" value="QIM52662.1"/>
    <property type="molecule type" value="Genomic_DNA"/>
</dbReference>
<feature type="region of interest" description="Disordered" evidence="1">
    <location>
        <begin position="1"/>
        <end position="26"/>
    </location>
</feature>
<proteinExistence type="predicted"/>
<reference evidence="2 3" key="1">
    <citation type="submission" date="2020-03" db="EMBL/GenBank/DDBJ databases">
        <title>Hydrogenophaga sp. nov. isolated from cyanobacterial mat.</title>
        <authorList>
            <person name="Thorat V."/>
            <person name="Kirdat K."/>
            <person name="Tiwarekar B."/>
            <person name="Costa E.D."/>
            <person name="Yadav A."/>
        </authorList>
    </citation>
    <scope>NUCLEOTIDE SEQUENCE [LARGE SCALE GENOMIC DNA]</scope>
    <source>
        <strain evidence="2 3">BA0156</strain>
    </source>
</reference>
<name>A0A6G8IHI9_9BURK</name>
<gene>
    <name evidence="2" type="ORF">G9Q37_11120</name>
</gene>
<accession>A0A6G8IHI9</accession>
<dbReference type="RefSeq" id="WP_166227264.1">
    <property type="nucleotide sequence ID" value="NZ_CP049989.1"/>
</dbReference>
<dbReference type="Proteomes" id="UP000503162">
    <property type="component" value="Chromosome"/>
</dbReference>
<evidence type="ECO:0000256" key="1">
    <source>
        <dbReference type="SAM" id="MobiDB-lite"/>
    </source>
</evidence>
<keyword evidence="3" id="KW-1185">Reference proteome</keyword>